<dbReference type="KEGG" id="hlr:HALLA_08780"/>
<proteinExistence type="predicted"/>
<feature type="transmembrane region" description="Helical" evidence="1">
    <location>
        <begin position="7"/>
        <end position="27"/>
    </location>
</feature>
<evidence type="ECO:0000313" key="3">
    <source>
        <dbReference type="Proteomes" id="UP000019024"/>
    </source>
</evidence>
<protein>
    <submittedName>
        <fullName evidence="2">Uncharacterized protein</fullName>
    </submittedName>
</protein>
<name>W0JUW4_9EURY</name>
<sequence>MVSRENKVIGGFAVVALALTYGGFWLTDFPSELLLGVLIFAGVIAPMIVNNRLDSRESA</sequence>
<gene>
    <name evidence="2" type="ORF">HALLA_08780</name>
</gene>
<evidence type="ECO:0000313" key="2">
    <source>
        <dbReference type="EMBL" id="AHG00813.1"/>
    </source>
</evidence>
<reference evidence="2 3" key="1">
    <citation type="submission" date="2014-01" db="EMBL/GenBank/DDBJ databases">
        <authorList>
            <consortium name="DOE Joint Genome Institute"/>
            <person name="Anderson I."/>
            <person name="Huntemann M."/>
            <person name="Han J."/>
            <person name="Chen A."/>
            <person name="Kyrpides N."/>
            <person name="Mavromatis K."/>
            <person name="Markowitz V."/>
            <person name="Palaniappan K."/>
            <person name="Ivanova N."/>
            <person name="Schaumberg A."/>
            <person name="Pati A."/>
            <person name="Liolios K."/>
            <person name="Nordberg H.P."/>
            <person name="Cantor M.N."/>
            <person name="Hua S.X."/>
            <person name="Woyke T."/>
        </authorList>
    </citation>
    <scope>NUCLEOTIDE SEQUENCE [LARGE SCALE GENOMIC DNA]</scope>
    <source>
        <strain evidence="2 3">XH-48</strain>
    </source>
</reference>
<feature type="transmembrane region" description="Helical" evidence="1">
    <location>
        <begin position="33"/>
        <end position="53"/>
    </location>
</feature>
<keyword evidence="1" id="KW-0812">Transmembrane</keyword>
<keyword evidence="1" id="KW-0472">Membrane</keyword>
<accession>W0JUW4</accession>
<dbReference type="OrthoDB" id="328361at2157"/>
<dbReference type="RefSeq" id="WP_049952144.1">
    <property type="nucleotide sequence ID" value="NZ_CP007055.1"/>
</dbReference>
<dbReference type="Pfam" id="PF25949">
    <property type="entry name" value="DUF7987"/>
    <property type="match status" value="1"/>
</dbReference>
<keyword evidence="1" id="KW-1133">Transmembrane helix</keyword>
<dbReference type="HOGENOM" id="CLU_210061_0_0_2"/>
<dbReference type="GeneID" id="25144570"/>
<dbReference type="EMBL" id="CP007055">
    <property type="protein sequence ID" value="AHG00813.1"/>
    <property type="molecule type" value="Genomic_DNA"/>
</dbReference>
<dbReference type="Proteomes" id="UP000019024">
    <property type="component" value="Chromosome"/>
</dbReference>
<dbReference type="AlphaFoldDB" id="W0JUW4"/>
<evidence type="ECO:0000256" key="1">
    <source>
        <dbReference type="SAM" id="Phobius"/>
    </source>
</evidence>
<keyword evidence="3" id="KW-1185">Reference proteome</keyword>
<dbReference type="InterPro" id="IPR058293">
    <property type="entry name" value="DUF7987"/>
</dbReference>
<organism evidence="2 3">
    <name type="scientific">Halostagnicola larsenii XH-48</name>
    <dbReference type="NCBI Taxonomy" id="797299"/>
    <lineage>
        <taxon>Archaea</taxon>
        <taxon>Methanobacteriati</taxon>
        <taxon>Methanobacteriota</taxon>
        <taxon>Stenosarchaea group</taxon>
        <taxon>Halobacteria</taxon>
        <taxon>Halobacteriales</taxon>
        <taxon>Natrialbaceae</taxon>
        <taxon>Halostagnicola</taxon>
    </lineage>
</organism>